<dbReference type="Pfam" id="PF00648">
    <property type="entry name" value="Peptidase_C2"/>
    <property type="match status" value="1"/>
</dbReference>
<evidence type="ECO:0000313" key="8">
    <source>
        <dbReference type="EMBL" id="EAN83138.1"/>
    </source>
</evidence>
<keyword evidence="2" id="KW-0645">Protease</keyword>
<evidence type="ECO:0000256" key="5">
    <source>
        <dbReference type="PROSITE-ProRule" id="PRU00239"/>
    </source>
</evidence>
<dbReference type="EMBL" id="AAHK01002163">
    <property type="protein sequence ID" value="EAN83138.1"/>
    <property type="molecule type" value="Genomic_DNA"/>
</dbReference>
<protein>
    <submittedName>
        <fullName evidence="8">Calpain cysteine peptidase, putative</fullName>
    </submittedName>
</protein>
<dbReference type="InterPro" id="IPR038765">
    <property type="entry name" value="Papain-like_cys_pep_sf"/>
</dbReference>
<dbReference type="InParanoid" id="Q4CS87"/>
<evidence type="ECO:0000256" key="4">
    <source>
        <dbReference type="ARBA" id="ARBA00022807"/>
    </source>
</evidence>
<dbReference type="PaxDb" id="353153-Q4CS87"/>
<proteinExistence type="inferred from homology"/>
<keyword evidence="9" id="KW-1185">Reference proteome</keyword>
<dbReference type="InterPro" id="IPR036213">
    <property type="entry name" value="Calpain_III_sf"/>
</dbReference>
<evidence type="ECO:0000256" key="1">
    <source>
        <dbReference type="ARBA" id="ARBA00007623"/>
    </source>
</evidence>
<dbReference type="Proteomes" id="UP000002296">
    <property type="component" value="Unassembled WGS sequence"/>
</dbReference>
<dbReference type="PANTHER" id="PTHR10183">
    <property type="entry name" value="CALPAIN"/>
    <property type="match status" value="1"/>
</dbReference>
<dbReference type="PROSITE" id="PS50203">
    <property type="entry name" value="CALPAIN_CAT"/>
    <property type="match status" value="1"/>
</dbReference>
<dbReference type="InterPro" id="IPR022684">
    <property type="entry name" value="Calpain_cysteine_protease"/>
</dbReference>
<dbReference type="InterPro" id="IPR056040">
    <property type="entry name" value="DUF7623"/>
</dbReference>
<comment type="similarity">
    <text evidence="1">Belongs to the peptidase C2 family.</text>
</comment>
<comment type="caution">
    <text evidence="8">The sequence shown here is derived from an EMBL/GenBank/DDBJ whole genome shotgun (WGS) entry which is preliminary data.</text>
</comment>
<dbReference type="STRING" id="353153.Q4CS87"/>
<dbReference type="SUPFAM" id="SSF54001">
    <property type="entry name" value="Cysteine proteinases"/>
    <property type="match status" value="1"/>
</dbReference>
<organism evidence="8 9">
    <name type="scientific">Trypanosoma cruzi (strain CL Brener)</name>
    <dbReference type="NCBI Taxonomy" id="353153"/>
    <lineage>
        <taxon>Eukaryota</taxon>
        <taxon>Discoba</taxon>
        <taxon>Euglenozoa</taxon>
        <taxon>Kinetoplastea</taxon>
        <taxon>Metakinetoplastina</taxon>
        <taxon>Trypanosomatida</taxon>
        <taxon>Trypanosomatidae</taxon>
        <taxon>Trypanosoma</taxon>
        <taxon>Schizotrypanum</taxon>
    </lineage>
</organism>
<evidence type="ECO:0000256" key="3">
    <source>
        <dbReference type="ARBA" id="ARBA00022801"/>
    </source>
</evidence>
<dbReference type="SMR" id="Q4CS87"/>
<evidence type="ECO:0000313" key="9">
    <source>
        <dbReference type="Proteomes" id="UP000002296"/>
    </source>
</evidence>
<evidence type="ECO:0000256" key="6">
    <source>
        <dbReference type="SAM" id="MobiDB-lite"/>
    </source>
</evidence>
<dbReference type="GO" id="GO:0006508">
    <property type="term" value="P:proteolysis"/>
    <property type="evidence" value="ECO:0007669"/>
    <property type="project" value="UniProtKB-KW"/>
</dbReference>
<evidence type="ECO:0000256" key="2">
    <source>
        <dbReference type="ARBA" id="ARBA00022670"/>
    </source>
</evidence>
<dbReference type="RefSeq" id="XP_804989.1">
    <property type="nucleotide sequence ID" value="XM_799896.1"/>
</dbReference>
<dbReference type="Gene3D" id="2.60.120.380">
    <property type="match status" value="1"/>
</dbReference>
<dbReference type="InterPro" id="IPR001300">
    <property type="entry name" value="Peptidase_C2_calpain_cat"/>
</dbReference>
<sequence>LLEKDPRRNAKEIAALEESMNARAQELAREKKLADRAFLDQKPEGVPLRELPLDDDSDFVAMEQERRQLLEKDPRRNAREIAALEESMNARAQELAREKKLADRAFLDQKPEGVPLRELPLDDDSDFVAMEQERRQLLEKDPRRNAKEIAALEESMNARAQELAREKKLADRAFLDQKPEGVPLRELPLDDDSDFVSMEQERRQLLEKDPRRNVQKIADLEESMNARAQELAREKKLADRAFLDQKPEGVSLRELPLDDDSDFVSMEQERRQLLEKDPRKNVQIVADLEESMNARAQELAREKKLADRAFLDQKPEGVSLRELPLDDDSDFVAMEQERRQLLEKDPHRNAKEIAALEESMNVCARNLAFDIRSRERDFLDDVVRGIPLDALSLNDDNELCLLEARRRELLKTSSAENSPELVELEKKIADRVDFLAVNFGEHLLSFLDSKPEGISLSELELNGDLEFCNMERVLVELMRARRQNAEAIKDQQYAMNNRVHELAQQLLRSDREYLHPEPQGVPQGDLPLDDPVFHEMELQRRKLKKDPERNAIKISELEKKLNDRADEIAKLLRAKERAFLELEPEGIPIERLPLNEDPILHELETNYRRLLKVTPRDKKAIRGIEEKIRSRVHELAVQQRGWQDEEFHESNKHMAEEWPRICELYPEGIRDPVVPEKTLPSQVSSAPLELGYLAPFIAAMSRHPPLIDRLFDSKEHPVNGPYSFIFYDPNSNPVRVEIDDRVPVDANMEPKFTRVPKRSWYPLLLEKAYAKFVGGYSRLDQCTPHETLRDLTGRPVTHIPFEDKRAEGIKMGDFRSAQFWREIHSDLAKGDIITAMSNKHVPDGIHPLCSYALFAVIETVKESNDPADIVIKLHNCYFDEPFYSGPLNRNDGGWTTELMNACRYNPSEEEFLYLPQSVFLNNFSSMQRCHINCGDRLTAIGEWDKTSCGGNPKFTTFRNNPIYLVENKSSRPVRILAELRHQAPVFYDADSVGHYHQTGLALLQHDGSVSVLSGIITNSTHNFIQKGIMLDTREVCSRMEIPPTSTCILIPYTMKRGCLGKFSVSIYPGDSSVNFMPLTPLSVTHGFCDVDVILTPGSREGKRIEFVVNGACDAHLLLRQNKITDPASIKKGDVLAEDDVMMMLYDEYMTRLASTGDATSAREHSLALQLPSAGRYSVLLACPNKPVTGNCPCSLYIYTPKQIATRILPRPTNGTPQILPFLSLPQSSKGAARGNVKGKVIGAGDVATGTGNRPVETQGMKLPNPPRNGKPKYHR</sequence>
<feature type="non-terminal residue" evidence="8">
    <location>
        <position position="1"/>
    </location>
</feature>
<dbReference type="GO" id="GO:0004198">
    <property type="term" value="F:calcium-dependent cysteine-type endopeptidase activity"/>
    <property type="evidence" value="ECO:0007669"/>
    <property type="project" value="InterPro"/>
</dbReference>
<dbReference type="SMART" id="SM00230">
    <property type="entry name" value="CysPc"/>
    <property type="match status" value="1"/>
</dbReference>
<feature type="region of interest" description="Disordered" evidence="6">
    <location>
        <begin position="1243"/>
        <end position="1275"/>
    </location>
</feature>
<dbReference type="OMA" id="VSMEQER"/>
<name>Q4CS87_TRYCC</name>
<gene>
    <name evidence="8" type="ORF">Tc00.1047053511441.10</name>
</gene>
<dbReference type="SUPFAM" id="SSF49758">
    <property type="entry name" value="Calpain large subunit, middle domain (domain III)"/>
    <property type="match status" value="1"/>
</dbReference>
<dbReference type="eggNOG" id="KOG0045">
    <property type="taxonomic scope" value="Eukaryota"/>
</dbReference>
<feature type="domain" description="Calpain catalytic" evidence="7">
    <location>
        <begin position="657"/>
        <end position="932"/>
    </location>
</feature>
<dbReference type="PANTHER" id="PTHR10183:SF379">
    <property type="entry name" value="CALPAIN-5"/>
    <property type="match status" value="1"/>
</dbReference>
<dbReference type="Pfam" id="PF24610">
    <property type="entry name" value="DUF7623"/>
    <property type="match status" value="10"/>
</dbReference>
<comment type="caution">
    <text evidence="5">Lacks conserved residue(s) required for the propagation of feature annotation.</text>
</comment>
<dbReference type="AlphaFoldDB" id="Q4CS87"/>
<keyword evidence="4" id="KW-0788">Thiol protease</keyword>
<accession>Q4CS87</accession>
<dbReference type="GeneID" id="3534600"/>
<evidence type="ECO:0000259" key="7">
    <source>
        <dbReference type="PROSITE" id="PS50203"/>
    </source>
</evidence>
<dbReference type="FunFam" id="2.60.120.380:FF:000014">
    <property type="entry name" value="Putative calpain-like cysteine peptidase"/>
    <property type="match status" value="1"/>
</dbReference>
<keyword evidence="3" id="KW-0378">Hydrolase</keyword>
<reference evidence="8 9" key="1">
    <citation type="journal article" date="2005" name="Science">
        <title>The genome sequence of Trypanosoma cruzi, etiologic agent of Chagas disease.</title>
        <authorList>
            <person name="El-Sayed N.M."/>
            <person name="Myler P.J."/>
            <person name="Bartholomeu D.C."/>
            <person name="Nilsson D."/>
            <person name="Aggarwal G."/>
            <person name="Tran A.N."/>
            <person name="Ghedin E."/>
            <person name="Worthey E.A."/>
            <person name="Delcher A.L."/>
            <person name="Blandin G."/>
            <person name="Westenberger S.J."/>
            <person name="Caler E."/>
            <person name="Cerqueira G.C."/>
            <person name="Branche C."/>
            <person name="Haas B."/>
            <person name="Anupama A."/>
            <person name="Arner E."/>
            <person name="Aslund L."/>
            <person name="Attipoe P."/>
            <person name="Bontempi E."/>
            <person name="Bringaud F."/>
            <person name="Burton P."/>
            <person name="Cadag E."/>
            <person name="Campbell D.A."/>
            <person name="Carrington M."/>
            <person name="Crabtree J."/>
            <person name="Darban H."/>
            <person name="da Silveira J.F."/>
            <person name="de Jong P."/>
            <person name="Edwards K."/>
            <person name="Englund P.T."/>
            <person name="Fazelina G."/>
            <person name="Feldblyum T."/>
            <person name="Ferella M."/>
            <person name="Frasch A.C."/>
            <person name="Gull K."/>
            <person name="Horn D."/>
            <person name="Hou L."/>
            <person name="Huang Y."/>
            <person name="Kindlund E."/>
            <person name="Klingbeil M."/>
            <person name="Kluge S."/>
            <person name="Koo H."/>
            <person name="Lacerda D."/>
            <person name="Levin M.J."/>
            <person name="Lorenzi H."/>
            <person name="Louie T."/>
            <person name="Machado C.R."/>
            <person name="McCulloch R."/>
            <person name="McKenna A."/>
            <person name="Mizuno Y."/>
            <person name="Mottram J.C."/>
            <person name="Nelson S."/>
            <person name="Ochaya S."/>
            <person name="Osoegawa K."/>
            <person name="Pai G."/>
            <person name="Parsons M."/>
            <person name="Pentony M."/>
            <person name="Pettersson U."/>
            <person name="Pop M."/>
            <person name="Ramirez J.L."/>
            <person name="Rinta J."/>
            <person name="Robertson L."/>
            <person name="Salzberg S.L."/>
            <person name="Sanchez D.O."/>
            <person name="Seyler A."/>
            <person name="Sharma R."/>
            <person name="Shetty J."/>
            <person name="Simpson A.J."/>
            <person name="Sisk E."/>
            <person name="Tammi M.T."/>
            <person name="Tarleton R."/>
            <person name="Teixeira S."/>
            <person name="Van Aken S."/>
            <person name="Vogt C."/>
            <person name="Ward P.N."/>
            <person name="Wickstead B."/>
            <person name="Wortman J."/>
            <person name="White O."/>
            <person name="Fraser C.M."/>
            <person name="Stuart K.D."/>
            <person name="Andersson B."/>
        </authorList>
    </citation>
    <scope>NUCLEOTIDE SEQUENCE [LARGE SCALE GENOMIC DNA]</scope>
    <source>
        <strain evidence="8 9">CL Brener</strain>
    </source>
</reference>
<dbReference type="KEGG" id="tcr:511441.10"/>